<proteinExistence type="predicted"/>
<evidence type="ECO:0000313" key="3">
    <source>
        <dbReference type="Proteomes" id="UP000019140"/>
    </source>
</evidence>
<dbReference type="Proteomes" id="UP000019140">
    <property type="component" value="Unassembled WGS sequence"/>
</dbReference>
<evidence type="ECO:0000313" key="2">
    <source>
        <dbReference type="EMBL" id="ETX06100.1"/>
    </source>
</evidence>
<dbReference type="PATRIC" id="fig|1429439.4.peg.3235"/>
<dbReference type="HOGENOM" id="CLU_2786124_0_0_7"/>
<dbReference type="EMBL" id="AZHX01000784">
    <property type="protein sequence ID" value="ETX06100.1"/>
    <property type="molecule type" value="Genomic_DNA"/>
</dbReference>
<accession>W4M7B3</accession>
<evidence type="ECO:0008006" key="4">
    <source>
        <dbReference type="Google" id="ProtNLM"/>
    </source>
</evidence>
<gene>
    <name evidence="2" type="ORF">ETSY2_19095</name>
</gene>
<sequence length="68" mass="7401">MQSVEKFEQHSGTLPPIDTCPQARPDDDLDTLVSLALGQEKPIVIIDDDQPVGIVTKDSLLRGMQGEV</sequence>
<organism evidence="2 3">
    <name type="scientific">Candidatus Entotheonella gemina</name>
    <dbReference type="NCBI Taxonomy" id="1429439"/>
    <lineage>
        <taxon>Bacteria</taxon>
        <taxon>Pseudomonadati</taxon>
        <taxon>Nitrospinota/Tectimicrobiota group</taxon>
        <taxon>Candidatus Tectimicrobiota</taxon>
        <taxon>Candidatus Entotheonellia</taxon>
        <taxon>Candidatus Entotheonellales</taxon>
        <taxon>Candidatus Entotheonellaceae</taxon>
        <taxon>Candidatus Entotheonella</taxon>
    </lineage>
</organism>
<dbReference type="AlphaFoldDB" id="W4M7B3"/>
<protein>
    <recommendedName>
        <fullName evidence="4">CBS domain-containing protein</fullName>
    </recommendedName>
</protein>
<comment type="caution">
    <text evidence="2">The sequence shown here is derived from an EMBL/GenBank/DDBJ whole genome shotgun (WGS) entry which is preliminary data.</text>
</comment>
<evidence type="ECO:0000256" key="1">
    <source>
        <dbReference type="SAM" id="MobiDB-lite"/>
    </source>
</evidence>
<feature type="region of interest" description="Disordered" evidence="1">
    <location>
        <begin position="1"/>
        <end position="26"/>
    </location>
</feature>
<reference evidence="2 3" key="1">
    <citation type="journal article" date="2014" name="Nature">
        <title>An environmental bacterial taxon with a large and distinct metabolic repertoire.</title>
        <authorList>
            <person name="Wilson M.C."/>
            <person name="Mori T."/>
            <person name="Ruckert C."/>
            <person name="Uria A.R."/>
            <person name="Helf M.J."/>
            <person name="Takada K."/>
            <person name="Gernert C."/>
            <person name="Steffens U.A."/>
            <person name="Heycke N."/>
            <person name="Schmitt S."/>
            <person name="Rinke C."/>
            <person name="Helfrich E.J."/>
            <person name="Brachmann A.O."/>
            <person name="Gurgui C."/>
            <person name="Wakimoto T."/>
            <person name="Kracht M."/>
            <person name="Crusemann M."/>
            <person name="Hentschel U."/>
            <person name="Abe I."/>
            <person name="Matsunaga S."/>
            <person name="Kalinowski J."/>
            <person name="Takeyama H."/>
            <person name="Piel J."/>
        </authorList>
    </citation>
    <scope>NUCLEOTIDE SEQUENCE [LARGE SCALE GENOMIC DNA]</scope>
    <source>
        <strain evidence="3">TSY2</strain>
    </source>
</reference>
<keyword evidence="3" id="KW-1185">Reference proteome</keyword>
<name>W4M7B3_9BACT</name>